<dbReference type="EMBL" id="CM039432">
    <property type="protein sequence ID" value="KAI4332680.1"/>
    <property type="molecule type" value="Genomic_DNA"/>
</dbReference>
<name>A0ACB9N8C1_BAUVA</name>
<evidence type="ECO:0000313" key="2">
    <source>
        <dbReference type="Proteomes" id="UP000828941"/>
    </source>
</evidence>
<evidence type="ECO:0000313" key="1">
    <source>
        <dbReference type="EMBL" id="KAI4332680.1"/>
    </source>
</evidence>
<reference evidence="1 2" key="1">
    <citation type="journal article" date="2022" name="DNA Res.">
        <title>Chromosomal-level genome assembly of the orchid tree Bauhinia variegata (Leguminosae; Cercidoideae) supports the allotetraploid origin hypothesis of Bauhinia.</title>
        <authorList>
            <person name="Zhong Y."/>
            <person name="Chen Y."/>
            <person name="Zheng D."/>
            <person name="Pang J."/>
            <person name="Liu Y."/>
            <person name="Luo S."/>
            <person name="Meng S."/>
            <person name="Qian L."/>
            <person name="Wei D."/>
            <person name="Dai S."/>
            <person name="Zhou R."/>
        </authorList>
    </citation>
    <scope>NUCLEOTIDE SEQUENCE [LARGE SCALE GENOMIC DNA]</scope>
    <source>
        <strain evidence="1">BV-YZ2020</strain>
    </source>
</reference>
<proteinExistence type="predicted"/>
<gene>
    <name evidence="1" type="ORF">L6164_017570</name>
</gene>
<organism evidence="1 2">
    <name type="scientific">Bauhinia variegata</name>
    <name type="common">Purple orchid tree</name>
    <name type="synonym">Phanera variegata</name>
    <dbReference type="NCBI Taxonomy" id="167791"/>
    <lineage>
        <taxon>Eukaryota</taxon>
        <taxon>Viridiplantae</taxon>
        <taxon>Streptophyta</taxon>
        <taxon>Embryophyta</taxon>
        <taxon>Tracheophyta</taxon>
        <taxon>Spermatophyta</taxon>
        <taxon>Magnoliopsida</taxon>
        <taxon>eudicotyledons</taxon>
        <taxon>Gunneridae</taxon>
        <taxon>Pentapetalae</taxon>
        <taxon>rosids</taxon>
        <taxon>fabids</taxon>
        <taxon>Fabales</taxon>
        <taxon>Fabaceae</taxon>
        <taxon>Cercidoideae</taxon>
        <taxon>Cercideae</taxon>
        <taxon>Bauhiniinae</taxon>
        <taxon>Bauhinia</taxon>
    </lineage>
</organism>
<protein>
    <submittedName>
        <fullName evidence="1">Uncharacterized protein</fullName>
    </submittedName>
</protein>
<keyword evidence="2" id="KW-1185">Reference proteome</keyword>
<sequence length="403" mass="46331">MAMSSRRPLKHMANSSSRQSNINDLPDELLEEIFCRLECPSAVRCKSVRKRWYALISSPDFIRSHISHQHRLSQMQKQRHSQVLFSSAESPLNPMAPTLEAEAITRRFLLGFLKDHKILGESNGWLCCNKRHYPNIYYICNPVTNYWLELPPAPSNSRVCCWGFGFLCDPYYHIDDETHVVTLNAECRFVVVRFARHAGELESQRVEIFTSCTGRWSNLTLSVVFPVTTSNALAFHGKLYFLGEKKILKFDPFNETCTTSNCNFIDLPKMCPWELVITSSGSLGILEILPSKAEIWELNNKTWSLRETKDLEEIAKNFREAYTNLPTSDIFTLLSSIAADHTKVVICYDDYNLASYKLHELWFTIYDMGNPAPATDYLWINVFPVVHPLWQGAPLNYPRIPSS</sequence>
<comment type="caution">
    <text evidence="1">The sequence shown here is derived from an EMBL/GenBank/DDBJ whole genome shotgun (WGS) entry which is preliminary data.</text>
</comment>
<accession>A0ACB9N8C1</accession>
<dbReference type="Proteomes" id="UP000828941">
    <property type="component" value="Chromosome 7"/>
</dbReference>